<evidence type="ECO:0000313" key="2">
    <source>
        <dbReference type="EMBL" id="PNX72007.1"/>
    </source>
</evidence>
<evidence type="ECO:0000256" key="1">
    <source>
        <dbReference type="SAM" id="MobiDB-lite"/>
    </source>
</evidence>
<dbReference type="PANTHER" id="PTHR15321:SF3">
    <property type="entry name" value="TP53-BINDING PROTEIN 1"/>
    <property type="match status" value="1"/>
</dbReference>
<dbReference type="Proteomes" id="UP000236291">
    <property type="component" value="Unassembled WGS sequence"/>
</dbReference>
<gene>
    <name evidence="2" type="ORF">L195_g027895</name>
</gene>
<dbReference type="ExpressionAtlas" id="A0A2K3L0D8">
    <property type="expression patterns" value="baseline"/>
</dbReference>
<name>A0A2K3L0D8_TRIPR</name>
<dbReference type="GO" id="GO:0005634">
    <property type="term" value="C:nucleus"/>
    <property type="evidence" value="ECO:0007669"/>
    <property type="project" value="TreeGrafter"/>
</dbReference>
<proteinExistence type="predicted"/>
<dbReference type="PANTHER" id="PTHR15321">
    <property type="entry name" value="TUMOR SUPPRESSOR P53-BINDING PROTEIN 1"/>
    <property type="match status" value="1"/>
</dbReference>
<dbReference type="GO" id="GO:0042393">
    <property type="term" value="F:histone binding"/>
    <property type="evidence" value="ECO:0007669"/>
    <property type="project" value="TreeGrafter"/>
</dbReference>
<dbReference type="InterPro" id="IPR047252">
    <property type="entry name" value="TP53BP1-like"/>
</dbReference>
<dbReference type="GO" id="GO:0000077">
    <property type="term" value="P:DNA damage checkpoint signaling"/>
    <property type="evidence" value="ECO:0007669"/>
    <property type="project" value="TreeGrafter"/>
</dbReference>
<reference evidence="2 3" key="2">
    <citation type="journal article" date="2017" name="Front. Plant Sci.">
        <title>Gene Classification and Mining of Molecular Markers Useful in Red Clover (Trifolium pratense) Breeding.</title>
        <authorList>
            <person name="Istvanek J."/>
            <person name="Dluhosova J."/>
            <person name="Dluhos P."/>
            <person name="Patkova L."/>
            <person name="Nedelnik J."/>
            <person name="Repkova J."/>
        </authorList>
    </citation>
    <scope>NUCLEOTIDE SEQUENCE [LARGE SCALE GENOMIC DNA]</scope>
    <source>
        <strain evidence="3">cv. Tatra</strain>
        <tissue evidence="2">Young leaves</tissue>
    </source>
</reference>
<comment type="caution">
    <text evidence="2">The sequence shown here is derived from an EMBL/GenBank/DDBJ whole genome shotgun (WGS) entry which is preliminary data.</text>
</comment>
<sequence length="203" mass="22107">MHSVMDDHACEQDGMAAYIPETTKKDSLESPVDTIGSVRQQKEKPKVECFKSDDISDAVELSIAASDALVIHDLVKTASVSEKSSRAVLEIALRVKQARLEGSKDGFLSSSVESDCSDSLSDLNDFLMEDAYEDLGLSVGVSFEENVCNSAEFHAKGVSGDGDECYNGGSNKHDEREITSQLTKFDDKSEQKKLGVNVEMEVQ</sequence>
<protein>
    <submittedName>
        <fullName evidence="2">Uncharacterized protein</fullName>
    </submittedName>
</protein>
<dbReference type="AlphaFoldDB" id="A0A2K3L0D8"/>
<reference evidence="2 3" key="1">
    <citation type="journal article" date="2014" name="Am. J. Bot.">
        <title>Genome assembly and annotation for red clover (Trifolium pratense; Fabaceae).</title>
        <authorList>
            <person name="Istvanek J."/>
            <person name="Jaros M."/>
            <person name="Krenek A."/>
            <person name="Repkova J."/>
        </authorList>
    </citation>
    <scope>NUCLEOTIDE SEQUENCE [LARGE SCALE GENOMIC DNA]</scope>
    <source>
        <strain evidence="3">cv. Tatra</strain>
        <tissue evidence="2">Young leaves</tissue>
    </source>
</reference>
<dbReference type="STRING" id="57577.A0A2K3L0D8"/>
<dbReference type="EMBL" id="ASHM01024080">
    <property type="protein sequence ID" value="PNX72007.1"/>
    <property type="molecule type" value="Genomic_DNA"/>
</dbReference>
<dbReference type="GO" id="GO:0045944">
    <property type="term" value="P:positive regulation of transcription by RNA polymerase II"/>
    <property type="evidence" value="ECO:0007669"/>
    <property type="project" value="TreeGrafter"/>
</dbReference>
<evidence type="ECO:0000313" key="3">
    <source>
        <dbReference type="Proteomes" id="UP000236291"/>
    </source>
</evidence>
<feature type="region of interest" description="Disordered" evidence="1">
    <location>
        <begin position="20"/>
        <end position="40"/>
    </location>
</feature>
<organism evidence="2 3">
    <name type="scientific">Trifolium pratense</name>
    <name type="common">Red clover</name>
    <dbReference type="NCBI Taxonomy" id="57577"/>
    <lineage>
        <taxon>Eukaryota</taxon>
        <taxon>Viridiplantae</taxon>
        <taxon>Streptophyta</taxon>
        <taxon>Embryophyta</taxon>
        <taxon>Tracheophyta</taxon>
        <taxon>Spermatophyta</taxon>
        <taxon>Magnoliopsida</taxon>
        <taxon>eudicotyledons</taxon>
        <taxon>Gunneridae</taxon>
        <taxon>Pentapetalae</taxon>
        <taxon>rosids</taxon>
        <taxon>fabids</taxon>
        <taxon>Fabales</taxon>
        <taxon>Fabaceae</taxon>
        <taxon>Papilionoideae</taxon>
        <taxon>50 kb inversion clade</taxon>
        <taxon>NPAAA clade</taxon>
        <taxon>Hologalegina</taxon>
        <taxon>IRL clade</taxon>
        <taxon>Trifolieae</taxon>
        <taxon>Trifolium</taxon>
    </lineage>
</organism>
<accession>A0A2K3L0D8</accession>